<dbReference type="Proteomes" id="UP001145072">
    <property type="component" value="Unassembled WGS sequence"/>
</dbReference>
<dbReference type="Gene3D" id="3.90.1720.10">
    <property type="entry name" value="endopeptidase domain like (from Nostoc punctiforme)"/>
    <property type="match status" value="1"/>
</dbReference>
<evidence type="ECO:0008006" key="3">
    <source>
        <dbReference type="Google" id="ProtNLM"/>
    </source>
</evidence>
<proteinExistence type="predicted"/>
<dbReference type="AlphaFoldDB" id="A0A9X3WJF1"/>
<name>A0A9X3WJF1_9BACI</name>
<dbReference type="EMBL" id="JAMQJZ010000007">
    <property type="protein sequence ID" value="MDC3420872.1"/>
    <property type="molecule type" value="Genomic_DNA"/>
</dbReference>
<evidence type="ECO:0000313" key="1">
    <source>
        <dbReference type="EMBL" id="MDC3420872.1"/>
    </source>
</evidence>
<organism evidence="1 2">
    <name type="scientific">Aquibacillus koreensis</name>
    <dbReference type="NCBI Taxonomy" id="279446"/>
    <lineage>
        <taxon>Bacteria</taxon>
        <taxon>Bacillati</taxon>
        <taxon>Bacillota</taxon>
        <taxon>Bacilli</taxon>
        <taxon>Bacillales</taxon>
        <taxon>Bacillaceae</taxon>
        <taxon>Aquibacillus</taxon>
    </lineage>
</organism>
<dbReference type="SUPFAM" id="SSF54001">
    <property type="entry name" value="Cysteine proteinases"/>
    <property type="match status" value="1"/>
</dbReference>
<dbReference type="InterPro" id="IPR038765">
    <property type="entry name" value="Papain-like_cys_pep_sf"/>
</dbReference>
<reference evidence="1" key="1">
    <citation type="submission" date="2022-06" db="EMBL/GenBank/DDBJ databases">
        <title>Aquibacillus sp. a new bacterium isolated from soil saline samples.</title>
        <authorList>
            <person name="Galisteo C."/>
            <person name="De La Haba R."/>
            <person name="Sanchez-Porro C."/>
            <person name="Ventosa A."/>
        </authorList>
    </citation>
    <scope>NUCLEOTIDE SEQUENCE</scope>
    <source>
        <strain evidence="1">JCM 12387</strain>
    </source>
</reference>
<protein>
    <recommendedName>
        <fullName evidence="3">Permuted papain-like amidase enzyme, YaeF/YiiX, C92 family</fullName>
    </recommendedName>
</protein>
<dbReference type="RefSeq" id="WP_259872311.1">
    <property type="nucleotide sequence ID" value="NZ_JAMQJZ010000007.1"/>
</dbReference>
<keyword evidence="2" id="KW-1185">Reference proteome</keyword>
<sequence length="162" mass="18921">MDQTAVRQQMKYPHSEEIMTPGDVLYSSKGWSTFLVGHVAIVGPDMRIYHSHPKGAFADSWKGYVSRHKYGGTMTVYRPKKGAMEIAAWAASNYSIVQRYIFHPTLQNIKNNYCTKFVWQAFWFTDQGDLTNRGLTGRHRNWIYPYEMKKSHLLREVVRIKL</sequence>
<evidence type="ECO:0000313" key="2">
    <source>
        <dbReference type="Proteomes" id="UP001145072"/>
    </source>
</evidence>
<gene>
    <name evidence="1" type="ORF">NC661_10870</name>
</gene>
<accession>A0A9X3WJF1</accession>
<comment type="caution">
    <text evidence="1">The sequence shown here is derived from an EMBL/GenBank/DDBJ whole genome shotgun (WGS) entry which is preliminary data.</text>
</comment>